<dbReference type="PROSITE" id="PS50005">
    <property type="entry name" value="TPR"/>
    <property type="match status" value="1"/>
</dbReference>
<evidence type="ECO:0000256" key="2">
    <source>
        <dbReference type="ARBA" id="ARBA00022490"/>
    </source>
</evidence>
<dbReference type="SUPFAM" id="SSF48452">
    <property type="entry name" value="TPR-like"/>
    <property type="match status" value="1"/>
</dbReference>
<dbReference type="InterPro" id="IPR019734">
    <property type="entry name" value="TPR_rpt"/>
</dbReference>
<evidence type="ECO:0000256" key="1">
    <source>
        <dbReference type="ARBA" id="ARBA00004496"/>
    </source>
</evidence>
<keyword evidence="4 5" id="KW-0802">TPR repeat</keyword>
<evidence type="ECO:0000256" key="3">
    <source>
        <dbReference type="ARBA" id="ARBA00022737"/>
    </source>
</evidence>
<keyword evidence="8" id="KW-1185">Reference proteome</keyword>
<proteinExistence type="predicted"/>
<comment type="subcellular location">
    <subcellularLocation>
        <location evidence="1">Cytoplasm</location>
    </subcellularLocation>
</comment>
<dbReference type="InterPro" id="IPR039663">
    <property type="entry name" value="AIP/AIPL1/TTC9"/>
</dbReference>
<dbReference type="GO" id="GO:0005737">
    <property type="term" value="C:cytoplasm"/>
    <property type="evidence" value="ECO:0007669"/>
    <property type="project" value="UniProtKB-SubCell"/>
</dbReference>
<protein>
    <submittedName>
        <fullName evidence="7">Tetratricopeptide repeat protein</fullName>
    </submittedName>
</protein>
<dbReference type="Gene3D" id="1.25.40.10">
    <property type="entry name" value="Tetratricopeptide repeat domain"/>
    <property type="match status" value="1"/>
</dbReference>
<dbReference type="Proteomes" id="UP000053676">
    <property type="component" value="Unassembled WGS sequence"/>
</dbReference>
<dbReference type="AlphaFoldDB" id="W2SQ53"/>
<dbReference type="SUPFAM" id="SSF54534">
    <property type="entry name" value="FKBP-like"/>
    <property type="match status" value="1"/>
</dbReference>
<evidence type="ECO:0000256" key="4">
    <source>
        <dbReference type="ARBA" id="ARBA00022803"/>
    </source>
</evidence>
<dbReference type="InterPro" id="IPR011990">
    <property type="entry name" value="TPR-like_helical_dom_sf"/>
</dbReference>
<evidence type="ECO:0000313" key="8">
    <source>
        <dbReference type="Proteomes" id="UP000053676"/>
    </source>
</evidence>
<dbReference type="PANTHER" id="PTHR11242:SF0">
    <property type="entry name" value="TPR_REGION DOMAIN-CONTAINING PROTEIN"/>
    <property type="match status" value="1"/>
</dbReference>
<dbReference type="SMART" id="SM00028">
    <property type="entry name" value="TPR"/>
    <property type="match status" value="2"/>
</dbReference>
<organism evidence="7 8">
    <name type="scientific">Necator americanus</name>
    <name type="common">Human hookworm</name>
    <dbReference type="NCBI Taxonomy" id="51031"/>
    <lineage>
        <taxon>Eukaryota</taxon>
        <taxon>Metazoa</taxon>
        <taxon>Ecdysozoa</taxon>
        <taxon>Nematoda</taxon>
        <taxon>Chromadorea</taxon>
        <taxon>Rhabditida</taxon>
        <taxon>Rhabditina</taxon>
        <taxon>Rhabditomorpha</taxon>
        <taxon>Strongyloidea</taxon>
        <taxon>Ancylostomatidae</taxon>
        <taxon>Bunostominae</taxon>
        <taxon>Necator</taxon>
    </lineage>
</organism>
<dbReference type="Gene3D" id="3.10.50.40">
    <property type="match status" value="1"/>
</dbReference>
<reference evidence="8" key="1">
    <citation type="journal article" date="2014" name="Nat. Genet.">
        <title>Genome of the human hookworm Necator americanus.</title>
        <authorList>
            <person name="Tang Y.T."/>
            <person name="Gao X."/>
            <person name="Rosa B.A."/>
            <person name="Abubucker S."/>
            <person name="Hallsworth-Pepin K."/>
            <person name="Martin J."/>
            <person name="Tyagi R."/>
            <person name="Heizer E."/>
            <person name="Zhang X."/>
            <person name="Bhonagiri-Palsikar V."/>
            <person name="Minx P."/>
            <person name="Warren W.C."/>
            <person name="Wang Q."/>
            <person name="Zhan B."/>
            <person name="Hotez P.J."/>
            <person name="Sternberg P.W."/>
            <person name="Dougall A."/>
            <person name="Gaze S.T."/>
            <person name="Mulvenna J."/>
            <person name="Sotillo J."/>
            <person name="Ranganathan S."/>
            <person name="Rabelo E.M."/>
            <person name="Wilson R.K."/>
            <person name="Felgner P.L."/>
            <person name="Bethony J."/>
            <person name="Hawdon J.M."/>
            <person name="Gasser R.B."/>
            <person name="Loukas A."/>
            <person name="Mitreva M."/>
        </authorList>
    </citation>
    <scope>NUCLEOTIDE SEQUENCE [LARGE SCALE GENOMIC DNA]</scope>
</reference>
<keyword evidence="3" id="KW-0677">Repeat</keyword>
<dbReference type="InterPro" id="IPR056277">
    <property type="entry name" value="PPIase_AIP"/>
</dbReference>
<feature type="domain" description="AIP/AIPL N-terminal FKBP-type PPIase" evidence="6">
    <location>
        <begin position="52"/>
        <end position="168"/>
    </location>
</feature>
<evidence type="ECO:0000259" key="6">
    <source>
        <dbReference type="Pfam" id="PF23322"/>
    </source>
</evidence>
<dbReference type="OMA" id="QQHERNV"/>
<dbReference type="GO" id="GO:0003755">
    <property type="term" value="F:peptidyl-prolyl cis-trans isomerase activity"/>
    <property type="evidence" value="ECO:0007669"/>
    <property type="project" value="InterPro"/>
</dbReference>
<dbReference type="Pfam" id="PF23322">
    <property type="entry name" value="PPIase_AIP"/>
    <property type="match status" value="1"/>
</dbReference>
<evidence type="ECO:0000256" key="5">
    <source>
        <dbReference type="PROSITE-ProRule" id="PRU00339"/>
    </source>
</evidence>
<gene>
    <name evidence="7" type="ORF">NECAME_04711</name>
</gene>
<dbReference type="InterPro" id="IPR046357">
    <property type="entry name" value="PPIase_dom_sf"/>
</dbReference>
<dbReference type="EMBL" id="KI668855">
    <property type="protein sequence ID" value="ETN71016.1"/>
    <property type="molecule type" value="Genomic_DNA"/>
</dbReference>
<feature type="repeat" description="TPR" evidence="5">
    <location>
        <begin position="244"/>
        <end position="277"/>
    </location>
</feature>
<evidence type="ECO:0000313" key="7">
    <source>
        <dbReference type="EMBL" id="ETN71016.1"/>
    </source>
</evidence>
<dbReference type="KEGG" id="nai:NECAME_04711"/>
<dbReference type="OrthoDB" id="5829758at2759"/>
<dbReference type="PANTHER" id="PTHR11242">
    <property type="entry name" value="ARYL HYDROCARBON RECEPTOR INTERACTING PROTEIN RELATED"/>
    <property type="match status" value="1"/>
</dbReference>
<dbReference type="STRING" id="51031.W2SQ53"/>
<sequence length="356" mass="41020">MPEPRPKCIKKVLHAGRGAVPEYRTGTKALFHYETLKPKDPVKPEMGMPESRDDYVVIDNTRKGWPDGYGKPLELIFGKKFQLPVFETCLRSMLVDEVCQFDVELAELCTYPMVSKKLRDLAKPHEKGHSHSHDSHMCAAALSAGTGYPELDELMQNPRPLRFIFHLLSVTQPEEYEAEGWQLDTEEKLQSVETLRLQGNQLFSQKKYDEAIDKYREALGRLDTLLLREKPGEPEWEELDRKNVSLYSNLSQCYLNVGNMYEAAETASEVLSRDPDNEKALYRRARARIGCWQLDERQFQTAYLTSPGHVNAEQDLKKLAQLSNNESLVNLEMATLARKRIELEESKKKTYSKMFK</sequence>
<accession>W2SQ53</accession>
<keyword evidence="2" id="KW-0963">Cytoplasm</keyword>
<name>W2SQ53_NECAM</name>